<name>A0A2K4ZL63_9FIRM</name>
<protein>
    <recommendedName>
        <fullName evidence="3">Nitrogen regulatory protein P-II</fullName>
    </recommendedName>
</protein>
<dbReference type="OrthoDB" id="9803021at2"/>
<sequence>MADNHKKAAFRMLLLIATPKLVNKAVGLFKEGNVPTQYVFHAQGTATSEVMDMLGLDGVDKNILMGMMPKTFADEMLKKLRKKLHLGMPNTGIAFTVFMSGGSGHLVQLIESLEPEEKQLAERNEADMTENEYSMIMAIVNQGFSEDVMNAARPKGASGGTVFHSRRIGNQEAMKFWKISVQEEREVVIILAQKEDKLAIMQEIGRQCGMHSKAQGIVMSLPVDGIVGLD</sequence>
<organism evidence="1 2">
    <name type="scientific">Acetatifactor muris</name>
    <dbReference type="NCBI Taxonomy" id="879566"/>
    <lineage>
        <taxon>Bacteria</taxon>
        <taxon>Bacillati</taxon>
        <taxon>Bacillota</taxon>
        <taxon>Clostridia</taxon>
        <taxon>Lachnospirales</taxon>
        <taxon>Lachnospiraceae</taxon>
        <taxon>Acetatifactor</taxon>
    </lineage>
</organism>
<dbReference type="Gene3D" id="3.30.70.120">
    <property type="match status" value="1"/>
</dbReference>
<dbReference type="RefSeq" id="WP_103241181.1">
    <property type="nucleotide sequence ID" value="NZ_CANRXC010000018.1"/>
</dbReference>
<evidence type="ECO:0000313" key="1">
    <source>
        <dbReference type="EMBL" id="SOY31180.1"/>
    </source>
</evidence>
<dbReference type="Proteomes" id="UP000236311">
    <property type="component" value="Unassembled WGS sequence"/>
</dbReference>
<dbReference type="AlphaFoldDB" id="A0A2K4ZL63"/>
<dbReference type="InterPro" id="IPR015867">
    <property type="entry name" value="N-reg_PII/ATP_PRibTrfase_C"/>
</dbReference>
<reference evidence="1 2" key="1">
    <citation type="submission" date="2018-01" db="EMBL/GenBank/DDBJ databases">
        <authorList>
            <person name="Gaut B.S."/>
            <person name="Morton B.R."/>
            <person name="Clegg M.T."/>
            <person name="Duvall M.R."/>
        </authorList>
    </citation>
    <scope>NUCLEOTIDE SEQUENCE [LARGE SCALE GENOMIC DNA]</scope>
    <source>
        <strain evidence="1">GP69</strain>
    </source>
</reference>
<dbReference type="SUPFAM" id="SSF54913">
    <property type="entry name" value="GlnB-like"/>
    <property type="match status" value="2"/>
</dbReference>
<gene>
    <name evidence="1" type="ORF">AMURIS_03915</name>
</gene>
<dbReference type="EMBL" id="OFSM01000022">
    <property type="protein sequence ID" value="SOY31180.1"/>
    <property type="molecule type" value="Genomic_DNA"/>
</dbReference>
<dbReference type="InterPro" id="IPR011322">
    <property type="entry name" value="N-reg_PII-like_a/b"/>
</dbReference>
<proteinExistence type="predicted"/>
<keyword evidence="2" id="KW-1185">Reference proteome</keyword>
<accession>A0A2K4ZL63</accession>
<evidence type="ECO:0000313" key="2">
    <source>
        <dbReference type="Proteomes" id="UP000236311"/>
    </source>
</evidence>
<evidence type="ECO:0008006" key="3">
    <source>
        <dbReference type="Google" id="ProtNLM"/>
    </source>
</evidence>